<dbReference type="InterPro" id="IPR052987">
    <property type="entry name" value="Chloroplast_AMP-bd_Enzymes"/>
</dbReference>
<dbReference type="AlphaFoldDB" id="A0A1Z4LJL8"/>
<organism evidence="2 3">
    <name type="scientific">Calothrix parasitica NIES-267</name>
    <dbReference type="NCBI Taxonomy" id="1973488"/>
    <lineage>
        <taxon>Bacteria</taxon>
        <taxon>Bacillati</taxon>
        <taxon>Cyanobacteriota</taxon>
        <taxon>Cyanophyceae</taxon>
        <taxon>Nostocales</taxon>
        <taxon>Calotrichaceae</taxon>
        <taxon>Calothrix</taxon>
    </lineage>
</organism>
<dbReference type="Proteomes" id="UP000218418">
    <property type="component" value="Chromosome"/>
</dbReference>
<dbReference type="InterPro" id="IPR020845">
    <property type="entry name" value="AMP-binding_CS"/>
</dbReference>
<protein>
    <submittedName>
        <fullName evidence="2">AMP-dependent synthetase and ligase</fullName>
    </submittedName>
</protein>
<dbReference type="Pfam" id="PF23562">
    <property type="entry name" value="AMP-binding_C_3"/>
    <property type="match status" value="1"/>
</dbReference>
<name>A0A1Z4LJL8_9CYAN</name>
<evidence type="ECO:0000313" key="3">
    <source>
        <dbReference type="Proteomes" id="UP000218418"/>
    </source>
</evidence>
<dbReference type="Pfam" id="PF00501">
    <property type="entry name" value="AMP-binding"/>
    <property type="match status" value="1"/>
</dbReference>
<sequence>MSKYNFSAIEQYQMTGLVDYSEIKSLSEIWEIAANKFGDATALIDPHSKPSTTLTYSQLHYQIQQFAAAIQALGIPQNAEENIPPRVALFADNSHRWMIADQGIIMAGAANAVRSSSADREELLYILEHSGSIGLVVENIKTLNKLAPEIYNKSSKISLQWIVLLFDEEPNENKNIQDSQTDIRIINFSQLIQLATNFKFQSVESNPQKLATLIYTSGTTGKPKGVMLSHSNFIHQISTITAIIQPSVGDKTLSILPTWHSFGRAGEYYTLSQGCTQVYTNRRYLKQDLQQYKPHYVIGVPRLWESIYEGIQKSFRDKSPRMQKLINNFLKVSGRYTKAVRTWKKLDLENLNPTSSEIINAWKTTILLAPLQFLGENIVYKKIQQATGGNVKQLICGGGSLAKHLEDFFEIAGIEILVGYGLTETSPVLSARRYYRNLRGSSGKPIPGTEIKIVDLETGQTLPNNAKGLLMARGEQLMQGYYLNPEATRKAIDSEGWFNTGDIGWLTTENQIVITGRVKDTIVLTNGENIEPQPIESACLRSDFIDQIMIVGQDKKSLGALIVPNFEALEAWVLNQSSSIANSDINANLNNQIIRDLFREELNREVRNRPGYRRDDEIIVFELIPEPFTIENGLLTQTLKVRRNVVMERYENAIVNLYS</sequence>
<dbReference type="Gene3D" id="2.30.38.10">
    <property type="entry name" value="Luciferase, Domain 3"/>
    <property type="match status" value="1"/>
</dbReference>
<dbReference type="GO" id="GO:0030497">
    <property type="term" value="P:fatty acid elongation"/>
    <property type="evidence" value="ECO:0007669"/>
    <property type="project" value="TreeGrafter"/>
</dbReference>
<dbReference type="InterPro" id="IPR000873">
    <property type="entry name" value="AMP-dep_synth/lig_dom"/>
</dbReference>
<keyword evidence="3" id="KW-1185">Reference proteome</keyword>
<dbReference type="Gene3D" id="3.40.50.980">
    <property type="match status" value="1"/>
</dbReference>
<dbReference type="GO" id="GO:0008922">
    <property type="term" value="F:long-chain fatty acid [acyl-carrier-protein] ligase activity"/>
    <property type="evidence" value="ECO:0007669"/>
    <property type="project" value="TreeGrafter"/>
</dbReference>
<accession>A0A1Z4LJL8</accession>
<dbReference type="InterPro" id="IPR042099">
    <property type="entry name" value="ANL_N_sf"/>
</dbReference>
<dbReference type="EMBL" id="AP018227">
    <property type="protein sequence ID" value="BAY81423.1"/>
    <property type="molecule type" value="Genomic_DNA"/>
</dbReference>
<keyword evidence="2" id="KW-0436">Ligase</keyword>
<gene>
    <name evidence="2" type="ORF">NIES267_08990</name>
</gene>
<feature type="domain" description="AMP-dependent synthetase/ligase" evidence="1">
    <location>
        <begin position="31"/>
        <end position="482"/>
    </location>
</feature>
<reference evidence="2 3" key="1">
    <citation type="submission" date="2017-06" db="EMBL/GenBank/DDBJ databases">
        <title>Genome sequencing of cyanobaciteial culture collection at National Institute for Environmental Studies (NIES).</title>
        <authorList>
            <person name="Hirose Y."/>
            <person name="Shimura Y."/>
            <person name="Fujisawa T."/>
            <person name="Nakamura Y."/>
            <person name="Kawachi M."/>
        </authorList>
    </citation>
    <scope>NUCLEOTIDE SEQUENCE [LARGE SCALE GENOMIC DNA]</scope>
    <source>
        <strain evidence="2 3">NIES-267</strain>
    </source>
</reference>
<proteinExistence type="predicted"/>
<dbReference type="PANTHER" id="PTHR43813:SF1">
    <property type="entry name" value="ACYL-ACTIVATING ENZYME 16, CHLOROPLASTIC-RELATED"/>
    <property type="match status" value="1"/>
</dbReference>
<dbReference type="Gene3D" id="3.40.50.12780">
    <property type="entry name" value="N-terminal domain of ligase-like"/>
    <property type="match status" value="1"/>
</dbReference>
<evidence type="ECO:0000313" key="2">
    <source>
        <dbReference type="EMBL" id="BAY81423.1"/>
    </source>
</evidence>
<evidence type="ECO:0000259" key="1">
    <source>
        <dbReference type="Pfam" id="PF00501"/>
    </source>
</evidence>
<dbReference type="PROSITE" id="PS00455">
    <property type="entry name" value="AMP_BINDING"/>
    <property type="match status" value="1"/>
</dbReference>
<dbReference type="PANTHER" id="PTHR43813">
    <property type="entry name" value="ACYL-ACTIVATING ENZYME 16, CHLOROPLASTIC-RELATED"/>
    <property type="match status" value="1"/>
</dbReference>
<dbReference type="SUPFAM" id="SSF56801">
    <property type="entry name" value="Acetyl-CoA synthetase-like"/>
    <property type="match status" value="1"/>
</dbReference>